<evidence type="ECO:0000259" key="9">
    <source>
        <dbReference type="Pfam" id="PF09468"/>
    </source>
</evidence>
<dbReference type="GO" id="GO:0005654">
    <property type="term" value="C:nucleoplasm"/>
    <property type="evidence" value="ECO:0007669"/>
    <property type="project" value="TreeGrafter"/>
</dbReference>
<evidence type="ECO:0000256" key="3">
    <source>
        <dbReference type="ARBA" id="ARBA00011277"/>
    </source>
</evidence>
<organism evidence="11 12">
    <name type="scientific">Stylophora pistillata</name>
    <name type="common">Smooth cauliflower coral</name>
    <dbReference type="NCBI Taxonomy" id="50429"/>
    <lineage>
        <taxon>Eukaryota</taxon>
        <taxon>Metazoa</taxon>
        <taxon>Cnidaria</taxon>
        <taxon>Anthozoa</taxon>
        <taxon>Hexacorallia</taxon>
        <taxon>Scleractinia</taxon>
        <taxon>Astrocoeniina</taxon>
        <taxon>Pocilloporidae</taxon>
        <taxon>Stylophora</taxon>
    </lineage>
</organism>
<comment type="caution">
    <text evidence="11">The sequence shown here is derived from an EMBL/GenBank/DDBJ whole genome shotgun (WGS) entry which is preliminary data.</text>
</comment>
<dbReference type="InterPro" id="IPR019024">
    <property type="entry name" value="RNase_H2_suB_wHTH"/>
</dbReference>
<accession>A0A2B4SSH9</accession>
<dbReference type="PANTHER" id="PTHR13383:SF11">
    <property type="entry name" value="RIBONUCLEASE H2 SUBUNIT B"/>
    <property type="match status" value="1"/>
</dbReference>
<comment type="similarity">
    <text evidence="2">Belongs to the RNase H2 subunit B family.</text>
</comment>
<dbReference type="GO" id="GO:0032299">
    <property type="term" value="C:ribonuclease H2 complex"/>
    <property type="evidence" value="ECO:0007669"/>
    <property type="project" value="InterPro"/>
</dbReference>
<name>A0A2B4SSH9_STYPI</name>
<dbReference type="InterPro" id="IPR040456">
    <property type="entry name" value="RNase_H2_suB"/>
</dbReference>
<evidence type="ECO:0000256" key="4">
    <source>
        <dbReference type="ARBA" id="ARBA00019062"/>
    </source>
</evidence>
<dbReference type="Pfam" id="PF17745">
    <property type="entry name" value="Ydr279_N"/>
    <property type="match status" value="1"/>
</dbReference>
<evidence type="ECO:0000256" key="1">
    <source>
        <dbReference type="ARBA" id="ARBA00004123"/>
    </source>
</evidence>
<dbReference type="Gene3D" id="2.20.25.530">
    <property type="match status" value="1"/>
</dbReference>
<feature type="domain" description="Rnh202 triple barrel" evidence="10">
    <location>
        <begin position="36"/>
        <end position="94"/>
    </location>
</feature>
<keyword evidence="5" id="KW-0539">Nucleus</keyword>
<reference evidence="12" key="1">
    <citation type="journal article" date="2017" name="bioRxiv">
        <title>Comparative analysis of the genomes of Stylophora pistillata and Acropora digitifera provides evidence for extensive differences between species of corals.</title>
        <authorList>
            <person name="Voolstra C.R."/>
            <person name="Li Y."/>
            <person name="Liew Y.J."/>
            <person name="Baumgarten S."/>
            <person name="Zoccola D."/>
            <person name="Flot J.-F."/>
            <person name="Tambutte S."/>
            <person name="Allemand D."/>
            <person name="Aranda M."/>
        </authorList>
    </citation>
    <scope>NUCLEOTIDE SEQUENCE [LARGE SCALE GENOMIC DNA]</scope>
</reference>
<protein>
    <recommendedName>
        <fullName evidence="4">Ribonuclease H2 subunit B</fullName>
    </recommendedName>
    <alternativeName>
        <fullName evidence="7">Ribonuclease HI subunit B</fullName>
    </alternativeName>
</protein>
<proteinExistence type="inferred from homology"/>
<evidence type="ECO:0000313" key="12">
    <source>
        <dbReference type="Proteomes" id="UP000225706"/>
    </source>
</evidence>
<evidence type="ECO:0000259" key="10">
    <source>
        <dbReference type="Pfam" id="PF17745"/>
    </source>
</evidence>
<feature type="domain" description="Ribonuclease H2 subunit B wHTH" evidence="9">
    <location>
        <begin position="97"/>
        <end position="225"/>
    </location>
</feature>
<dbReference type="InterPro" id="IPR041195">
    <property type="entry name" value="Rnh202_N"/>
</dbReference>
<comment type="function">
    <text evidence="6">Non catalytic subunit of RNase H2, an endonuclease that specifically degrades the RNA of RNA:DNA hybrids. Participates in DNA replication, possibly by mediating the removal of lagging-strand Okazaki fragment RNA primers during DNA replication. Mediates the excision of single ribonucleotides from DNA:RNA duplexes.</text>
</comment>
<dbReference type="Gene3D" id="1.10.20.120">
    <property type="match status" value="1"/>
</dbReference>
<dbReference type="CDD" id="cd09270">
    <property type="entry name" value="RNase_H2-B"/>
    <property type="match status" value="1"/>
</dbReference>
<evidence type="ECO:0000256" key="5">
    <source>
        <dbReference type="ARBA" id="ARBA00023242"/>
    </source>
</evidence>
<dbReference type="OrthoDB" id="29098at2759"/>
<dbReference type="Pfam" id="PF09468">
    <property type="entry name" value="RNase_H2-Ydr279"/>
    <property type="match status" value="1"/>
</dbReference>
<evidence type="ECO:0000256" key="2">
    <source>
        <dbReference type="ARBA" id="ARBA00009823"/>
    </source>
</evidence>
<dbReference type="PANTHER" id="PTHR13383">
    <property type="entry name" value="RIBONUCLEASE H2 SUBUNIT B"/>
    <property type="match status" value="1"/>
</dbReference>
<sequence>MPRNIHNDNSKSREVNQWVFIASENAVCGQEGDELEPVFIKIPHPRTGNNQQFLLTHSGEKIFEVLKFTEEPRSWFIEDSVQKDGSLFVITPVDPLFLVLPYLTKYSQKFRTLDQLLLDDEHPPICRLTGCLSSDEILNICDVKGDDDLQVFRLNNDKTTAWLKAKVEQTANSLSLSGVHVSKGSQSATFVRSRRHIDATRSDFVRYAFGLVSEYLSLRWSERLKESLGITDEAQLSSPEEPPTKRAKVTDEIPEATEDYSKEFSKLNSKTESDKTATKLTAAQKSLSKVDKKGMKSISSFFGCASGKKAKTK</sequence>
<feature type="region of interest" description="Disordered" evidence="8">
    <location>
        <begin position="231"/>
        <end position="277"/>
    </location>
</feature>
<gene>
    <name evidence="11" type="primary">rnaseh2b</name>
    <name evidence="11" type="ORF">AWC38_SpisGene1515</name>
</gene>
<dbReference type="STRING" id="50429.A0A2B4SSH9"/>
<evidence type="ECO:0000256" key="8">
    <source>
        <dbReference type="SAM" id="MobiDB-lite"/>
    </source>
</evidence>
<evidence type="ECO:0000256" key="6">
    <source>
        <dbReference type="ARBA" id="ARBA00024778"/>
    </source>
</evidence>
<dbReference type="GO" id="GO:0006401">
    <property type="term" value="P:RNA catabolic process"/>
    <property type="evidence" value="ECO:0007669"/>
    <property type="project" value="TreeGrafter"/>
</dbReference>
<dbReference type="AlphaFoldDB" id="A0A2B4SSH9"/>
<evidence type="ECO:0000256" key="7">
    <source>
        <dbReference type="ARBA" id="ARBA00033464"/>
    </source>
</evidence>
<dbReference type="FunFam" id="1.10.20.120:FF:000002">
    <property type="entry name" value="Ribonuclease H2 subunit B"/>
    <property type="match status" value="1"/>
</dbReference>
<evidence type="ECO:0000313" key="11">
    <source>
        <dbReference type="EMBL" id="PFX33624.1"/>
    </source>
</evidence>
<feature type="compositionally biased region" description="Basic and acidic residues" evidence="8">
    <location>
        <begin position="259"/>
        <end position="277"/>
    </location>
</feature>
<dbReference type="EMBL" id="LSMT01000010">
    <property type="protein sequence ID" value="PFX33624.1"/>
    <property type="molecule type" value="Genomic_DNA"/>
</dbReference>
<feature type="compositionally biased region" description="Basic and acidic residues" evidence="8">
    <location>
        <begin position="242"/>
        <end position="251"/>
    </location>
</feature>
<comment type="subunit">
    <text evidence="3">The RNase H2 complex is a heterotrimer composed of the catalytic subunit RNASEH2A and the non-catalytic subunits RNASEH2B and RNASEH2C.</text>
</comment>
<comment type="subcellular location">
    <subcellularLocation>
        <location evidence="1">Nucleus</location>
    </subcellularLocation>
</comment>
<dbReference type="Proteomes" id="UP000225706">
    <property type="component" value="Unassembled WGS sequence"/>
</dbReference>
<keyword evidence="12" id="KW-1185">Reference proteome</keyword>